<dbReference type="PANTHER" id="PTHR12801:SF114">
    <property type="entry name" value="EXONUCLEASE, PUTATIVE (AFU_ORTHOLOGUE AFUA_7G00870)-RELATED"/>
    <property type="match status" value="1"/>
</dbReference>
<evidence type="ECO:0000313" key="8">
    <source>
        <dbReference type="Proteomes" id="UP000283841"/>
    </source>
</evidence>
<dbReference type="GO" id="GO:0003676">
    <property type="term" value="F:nucleic acid binding"/>
    <property type="evidence" value="ECO:0007669"/>
    <property type="project" value="InterPro"/>
</dbReference>
<keyword evidence="4" id="KW-0863">Zinc-finger</keyword>
<keyword evidence="8" id="KW-1185">Reference proteome</keyword>
<keyword evidence="4" id="KW-0862">Zinc</keyword>
<keyword evidence="2" id="KW-0378">Hydrolase</keyword>
<dbReference type="SUPFAM" id="SSF53098">
    <property type="entry name" value="Ribonuclease H-like"/>
    <property type="match status" value="1"/>
</dbReference>
<evidence type="ECO:0000256" key="5">
    <source>
        <dbReference type="SAM" id="MobiDB-lite"/>
    </source>
</evidence>
<dbReference type="GO" id="GO:0005634">
    <property type="term" value="C:nucleus"/>
    <property type="evidence" value="ECO:0007669"/>
    <property type="project" value="TreeGrafter"/>
</dbReference>
<dbReference type="PROSITE" id="PS50157">
    <property type="entry name" value="ZINC_FINGER_C2H2_2"/>
    <property type="match status" value="1"/>
</dbReference>
<evidence type="ECO:0000256" key="3">
    <source>
        <dbReference type="ARBA" id="ARBA00022839"/>
    </source>
</evidence>
<dbReference type="InterPro" id="IPR013087">
    <property type="entry name" value="Znf_C2H2_type"/>
</dbReference>
<proteinExistence type="predicted"/>
<dbReference type="Pfam" id="PF00929">
    <property type="entry name" value="RNase_T"/>
    <property type="match status" value="1"/>
</dbReference>
<dbReference type="Gene3D" id="3.30.420.10">
    <property type="entry name" value="Ribonuclease H-like superfamily/Ribonuclease H"/>
    <property type="match status" value="1"/>
</dbReference>
<dbReference type="Pfam" id="PF12874">
    <property type="entry name" value="zf-met"/>
    <property type="match status" value="2"/>
</dbReference>
<name>A0A443I7F3_BYSSP</name>
<evidence type="ECO:0000313" key="7">
    <source>
        <dbReference type="EMBL" id="RWQ99978.1"/>
    </source>
</evidence>
<dbReference type="InterPro" id="IPR036236">
    <property type="entry name" value="Znf_C2H2_sf"/>
</dbReference>
<dbReference type="SMART" id="SM00479">
    <property type="entry name" value="EXOIII"/>
    <property type="match status" value="1"/>
</dbReference>
<feature type="compositionally biased region" description="Polar residues" evidence="5">
    <location>
        <begin position="49"/>
        <end position="66"/>
    </location>
</feature>
<dbReference type="CDD" id="cd06137">
    <property type="entry name" value="DEDDh_RNase"/>
    <property type="match status" value="1"/>
</dbReference>
<dbReference type="GO" id="GO:0000027">
    <property type="term" value="P:ribosomal large subunit assembly"/>
    <property type="evidence" value="ECO:0007669"/>
    <property type="project" value="TreeGrafter"/>
</dbReference>
<feature type="region of interest" description="Disordered" evidence="5">
    <location>
        <begin position="1"/>
        <end position="66"/>
    </location>
</feature>
<dbReference type="SUPFAM" id="SSF57667">
    <property type="entry name" value="beta-beta-alpha zinc fingers"/>
    <property type="match status" value="1"/>
</dbReference>
<dbReference type="InterPro" id="IPR013520">
    <property type="entry name" value="Ribonucl_H"/>
</dbReference>
<dbReference type="GO" id="GO:0008270">
    <property type="term" value="F:zinc ion binding"/>
    <property type="evidence" value="ECO:0007669"/>
    <property type="project" value="UniProtKB-KW"/>
</dbReference>
<comment type="caution">
    <text evidence="7">The sequence shown here is derived from an EMBL/GenBank/DDBJ whole genome shotgun (WGS) entry which is preliminary data.</text>
</comment>
<organism evidence="7 8">
    <name type="scientific">Byssochlamys spectabilis</name>
    <name type="common">Paecilomyces variotii</name>
    <dbReference type="NCBI Taxonomy" id="264951"/>
    <lineage>
        <taxon>Eukaryota</taxon>
        <taxon>Fungi</taxon>
        <taxon>Dikarya</taxon>
        <taxon>Ascomycota</taxon>
        <taxon>Pezizomycotina</taxon>
        <taxon>Eurotiomycetes</taxon>
        <taxon>Eurotiomycetidae</taxon>
        <taxon>Eurotiales</taxon>
        <taxon>Thermoascaceae</taxon>
        <taxon>Paecilomyces</taxon>
    </lineage>
</organism>
<feature type="domain" description="C2H2-type" evidence="6">
    <location>
        <begin position="98"/>
        <end position="128"/>
    </location>
</feature>
<accession>A0A443I7F3</accession>
<feature type="compositionally biased region" description="Basic and acidic residues" evidence="5">
    <location>
        <begin position="603"/>
        <end position="628"/>
    </location>
</feature>
<evidence type="ECO:0000256" key="2">
    <source>
        <dbReference type="ARBA" id="ARBA00022801"/>
    </source>
</evidence>
<dbReference type="InterPro" id="IPR012337">
    <property type="entry name" value="RNaseH-like_sf"/>
</dbReference>
<feature type="compositionally biased region" description="Basic residues" evidence="5">
    <location>
        <begin position="39"/>
        <end position="48"/>
    </location>
</feature>
<sequence length="628" mass="70336">MSVVAVASESTSNGIQSPVQRERAGSGRPPISNVGVSTKKNRRSKKNISQRTPIASQAGSATSTTGQVQIPTVTADSSSPQQEGLVADQTKRKTEKSAICRICKRRFGNKAALKMHMRNVPGHLSQQQKTDTSQSSIAATAAGIMTMDISDGNRPAKAGAVNEPTSQRGKRAVVSTKKAINKAELHCDICKRDFSKENGLRMHIETSKEHKANLERQRSQVVTFPAPISQPPTFHGPTFSDTFAFLERAAESIGTTAAVVVDSDQQTDTQPLSINANDGIQGGWSDIPKDMWETVLELMRGKCHSVDQLEKDGYILRESTPEEMEGYWRCENCSGRRKIMEKRNFEKCKFHPAKRDYEKEKNKPYPKQRPYSCCKTREGGCTILPSHSYLPPEDRILFKFNDYAPAPPSSARHLTPACPAVVLDCEMVEVNHTTNEVARLCAVDFLTGSVLIDTYVMPTGKITDYRTQYSGVTPSLLSTMALRRRALNGWAAARAELFKFIDESTILIGQSLHHDLDVLRVVHFNVIDTAIITQMAVDKECNRRWGLKTLCGAFLEREIQNKKTGHDCLEDVFATREVLWWCLRFPDRLAVWAEEEREAMRKKKEEEKAKRAAEKKKKEEEEGEKMQK</sequence>
<reference evidence="7 8" key="1">
    <citation type="journal article" date="2018" name="Front. Microbiol.">
        <title>Genomic and genetic insights into a cosmopolitan fungus, Paecilomyces variotii (Eurotiales).</title>
        <authorList>
            <person name="Urquhart A.S."/>
            <person name="Mondo S.J."/>
            <person name="Makela M.R."/>
            <person name="Hane J.K."/>
            <person name="Wiebenga A."/>
            <person name="He G."/>
            <person name="Mihaltcheva S."/>
            <person name="Pangilinan J."/>
            <person name="Lipzen A."/>
            <person name="Barry K."/>
            <person name="de Vries R.P."/>
            <person name="Grigoriev I.V."/>
            <person name="Idnurm A."/>
        </authorList>
    </citation>
    <scope>NUCLEOTIDE SEQUENCE [LARGE SCALE GENOMIC DNA]</scope>
    <source>
        <strain evidence="7 8">CBS 101075</strain>
    </source>
</reference>
<keyword evidence="3" id="KW-0269">Exonuclease</keyword>
<keyword evidence="1" id="KW-0540">Nuclease</keyword>
<feature type="compositionally biased region" description="Polar residues" evidence="5">
    <location>
        <begin position="8"/>
        <end position="19"/>
    </location>
</feature>
<evidence type="ECO:0000259" key="6">
    <source>
        <dbReference type="PROSITE" id="PS50157"/>
    </source>
</evidence>
<keyword evidence="4" id="KW-0479">Metal-binding</keyword>
<dbReference type="EMBL" id="RCNU01000001">
    <property type="protein sequence ID" value="RWQ99978.1"/>
    <property type="molecule type" value="Genomic_DNA"/>
</dbReference>
<dbReference type="VEuPathDB" id="FungiDB:C8Q69DRAFT_453219"/>
<dbReference type="GeneID" id="39598887"/>
<dbReference type="STRING" id="264951.A0A443I7F3"/>
<dbReference type="OrthoDB" id="16516at2759"/>
<feature type="region of interest" description="Disordered" evidence="5">
    <location>
        <begin position="601"/>
        <end position="628"/>
    </location>
</feature>
<evidence type="ECO:0000256" key="4">
    <source>
        <dbReference type="PROSITE-ProRule" id="PRU00042"/>
    </source>
</evidence>
<evidence type="ECO:0000256" key="1">
    <source>
        <dbReference type="ARBA" id="ARBA00022722"/>
    </source>
</evidence>
<dbReference type="SMART" id="SM00355">
    <property type="entry name" value="ZnF_C2H2"/>
    <property type="match status" value="2"/>
</dbReference>
<dbReference type="GO" id="GO:0006364">
    <property type="term" value="P:rRNA processing"/>
    <property type="evidence" value="ECO:0007669"/>
    <property type="project" value="TreeGrafter"/>
</dbReference>
<dbReference type="RefSeq" id="XP_028489623.1">
    <property type="nucleotide sequence ID" value="XM_028629610.1"/>
</dbReference>
<dbReference type="InterPro" id="IPR036397">
    <property type="entry name" value="RNaseH_sf"/>
</dbReference>
<gene>
    <name evidence="7" type="ORF">C8Q69DRAFT_453219</name>
</gene>
<dbReference type="PANTHER" id="PTHR12801">
    <property type="entry name" value="RNA EXONUCLEASE REXO1 / RECO3 FAMILY MEMBER-RELATED"/>
    <property type="match status" value="1"/>
</dbReference>
<dbReference type="AlphaFoldDB" id="A0A443I7F3"/>
<dbReference type="GO" id="GO:0004527">
    <property type="term" value="F:exonuclease activity"/>
    <property type="evidence" value="ECO:0007669"/>
    <property type="project" value="UniProtKB-KW"/>
</dbReference>
<dbReference type="InterPro" id="IPR047021">
    <property type="entry name" value="REXO1/3/4-like"/>
</dbReference>
<dbReference type="Proteomes" id="UP000283841">
    <property type="component" value="Unassembled WGS sequence"/>
</dbReference>
<protein>
    <recommendedName>
        <fullName evidence="6">C2H2-type domain-containing protein</fullName>
    </recommendedName>
</protein>